<proteinExistence type="predicted"/>
<organism evidence="1 2">
    <name type="scientific">Trichonephila inaurata madagascariensis</name>
    <dbReference type="NCBI Taxonomy" id="2747483"/>
    <lineage>
        <taxon>Eukaryota</taxon>
        <taxon>Metazoa</taxon>
        <taxon>Ecdysozoa</taxon>
        <taxon>Arthropoda</taxon>
        <taxon>Chelicerata</taxon>
        <taxon>Arachnida</taxon>
        <taxon>Araneae</taxon>
        <taxon>Araneomorphae</taxon>
        <taxon>Entelegynae</taxon>
        <taxon>Araneoidea</taxon>
        <taxon>Nephilidae</taxon>
        <taxon>Trichonephila</taxon>
        <taxon>Trichonephila inaurata</taxon>
    </lineage>
</organism>
<protein>
    <submittedName>
        <fullName evidence="1">Uncharacterized protein</fullName>
    </submittedName>
</protein>
<dbReference type="EMBL" id="BMAV01023330">
    <property type="protein sequence ID" value="GFY78995.1"/>
    <property type="molecule type" value="Genomic_DNA"/>
</dbReference>
<evidence type="ECO:0000313" key="2">
    <source>
        <dbReference type="Proteomes" id="UP000886998"/>
    </source>
</evidence>
<dbReference type="AlphaFoldDB" id="A0A8X7CTT1"/>
<dbReference type="Proteomes" id="UP000886998">
    <property type="component" value="Unassembled WGS sequence"/>
</dbReference>
<reference evidence="1" key="1">
    <citation type="submission" date="2020-08" db="EMBL/GenBank/DDBJ databases">
        <title>Multicomponent nature underlies the extraordinary mechanical properties of spider dragline silk.</title>
        <authorList>
            <person name="Kono N."/>
            <person name="Nakamura H."/>
            <person name="Mori M."/>
            <person name="Yoshida Y."/>
            <person name="Ohtoshi R."/>
            <person name="Malay A.D."/>
            <person name="Moran D.A.P."/>
            <person name="Tomita M."/>
            <person name="Numata K."/>
            <person name="Arakawa K."/>
        </authorList>
    </citation>
    <scope>NUCLEOTIDE SEQUENCE</scope>
</reference>
<accession>A0A8X7CTT1</accession>
<dbReference type="OrthoDB" id="6473117at2759"/>
<sequence>MEIIKNYFSNHHCTSEIGTEIPLSLGQTVVANDNRAIPCVRSTTVYAICRGLDLKAELIPIQDTNQELKPTTTKYIQHFSTQPAVFSFSIFKICEALELKAELRPLNERPVFKNKQRRVVPTVHTGAVFFTCKALEFDVETKI</sequence>
<name>A0A8X7CTT1_9ARAC</name>
<gene>
    <name evidence="1" type="ORF">TNIN_188031</name>
</gene>
<evidence type="ECO:0000313" key="1">
    <source>
        <dbReference type="EMBL" id="GFY78995.1"/>
    </source>
</evidence>
<keyword evidence="2" id="KW-1185">Reference proteome</keyword>
<comment type="caution">
    <text evidence="1">The sequence shown here is derived from an EMBL/GenBank/DDBJ whole genome shotgun (WGS) entry which is preliminary data.</text>
</comment>